<dbReference type="InterPro" id="IPR020846">
    <property type="entry name" value="MFS_dom"/>
</dbReference>
<dbReference type="CDD" id="cd17503">
    <property type="entry name" value="MFS_LmrB_MDR_like"/>
    <property type="match status" value="1"/>
</dbReference>
<keyword evidence="5 8" id="KW-0812">Transmembrane</keyword>
<feature type="transmembrane region" description="Helical" evidence="8">
    <location>
        <begin position="12"/>
        <end position="34"/>
    </location>
</feature>
<evidence type="ECO:0000256" key="7">
    <source>
        <dbReference type="ARBA" id="ARBA00023136"/>
    </source>
</evidence>
<feature type="domain" description="Major facilitator superfamily (MFS) profile" evidence="9">
    <location>
        <begin position="21"/>
        <end position="517"/>
    </location>
</feature>
<evidence type="ECO:0000256" key="5">
    <source>
        <dbReference type="ARBA" id="ARBA00022692"/>
    </source>
</evidence>
<feature type="transmembrane region" description="Helical" evidence="8">
    <location>
        <begin position="342"/>
        <end position="360"/>
    </location>
</feature>
<dbReference type="InterPro" id="IPR036259">
    <property type="entry name" value="MFS_trans_sf"/>
</dbReference>
<evidence type="ECO:0000256" key="3">
    <source>
        <dbReference type="ARBA" id="ARBA00022448"/>
    </source>
</evidence>
<dbReference type="PRINTS" id="PR01036">
    <property type="entry name" value="TCRTETB"/>
</dbReference>
<feature type="transmembrane region" description="Helical" evidence="8">
    <location>
        <begin position="276"/>
        <end position="297"/>
    </location>
</feature>
<keyword evidence="4" id="KW-1003">Cell membrane</keyword>
<evidence type="ECO:0000256" key="4">
    <source>
        <dbReference type="ARBA" id="ARBA00022475"/>
    </source>
</evidence>
<organism evidence="10 11">
    <name type="scientific">Prevotella herbatica</name>
    <dbReference type="NCBI Taxonomy" id="2801997"/>
    <lineage>
        <taxon>Bacteria</taxon>
        <taxon>Pseudomonadati</taxon>
        <taxon>Bacteroidota</taxon>
        <taxon>Bacteroidia</taxon>
        <taxon>Bacteroidales</taxon>
        <taxon>Prevotellaceae</taxon>
        <taxon>Prevotella</taxon>
    </lineage>
</organism>
<feature type="transmembrane region" description="Helical" evidence="8">
    <location>
        <begin position="57"/>
        <end position="79"/>
    </location>
</feature>
<dbReference type="PANTHER" id="PTHR42718:SF9">
    <property type="entry name" value="MAJOR FACILITATOR SUPERFAMILY MULTIDRUG TRANSPORTER MFSC"/>
    <property type="match status" value="1"/>
</dbReference>
<evidence type="ECO:0000313" key="11">
    <source>
        <dbReference type="Proteomes" id="UP001319045"/>
    </source>
</evidence>
<evidence type="ECO:0000313" key="10">
    <source>
        <dbReference type="EMBL" id="BCS85418.1"/>
    </source>
</evidence>
<reference evidence="10 11" key="1">
    <citation type="journal article" date="2022" name="Int. J. Syst. Evol. Microbiol.">
        <title>Prevotella herbatica sp. nov., a plant polysaccharide-decomposing anaerobic bacterium isolated from a methanogenic reactor.</title>
        <authorList>
            <person name="Uek A."/>
            <person name="Tonouchi A."/>
            <person name="Kaku N."/>
            <person name="Ueki K."/>
        </authorList>
    </citation>
    <scope>NUCLEOTIDE SEQUENCE [LARGE SCALE GENOMIC DNA]</scope>
    <source>
        <strain evidence="10 11">WR041</strain>
    </source>
</reference>
<keyword evidence="6 8" id="KW-1133">Transmembrane helix</keyword>
<feature type="transmembrane region" description="Helical" evidence="8">
    <location>
        <begin position="112"/>
        <end position="135"/>
    </location>
</feature>
<dbReference type="PROSITE" id="PS50850">
    <property type="entry name" value="MFS"/>
    <property type="match status" value="1"/>
</dbReference>
<feature type="transmembrane region" description="Helical" evidence="8">
    <location>
        <begin position="86"/>
        <end position="106"/>
    </location>
</feature>
<comment type="subcellular location">
    <subcellularLocation>
        <location evidence="1">Cell membrane</location>
        <topology evidence="1">Multi-pass membrane protein</topology>
    </subcellularLocation>
</comment>
<dbReference type="RefSeq" id="WP_207153075.1">
    <property type="nucleotide sequence ID" value="NZ_AP024484.1"/>
</dbReference>
<feature type="transmembrane region" description="Helical" evidence="8">
    <location>
        <begin position="147"/>
        <end position="167"/>
    </location>
</feature>
<feature type="transmembrane region" description="Helical" evidence="8">
    <location>
        <begin position="372"/>
        <end position="393"/>
    </location>
</feature>
<gene>
    <name evidence="10" type="ORF">prwr041_13110</name>
</gene>
<keyword evidence="3" id="KW-0813">Transport</keyword>
<proteinExistence type="inferred from homology"/>
<dbReference type="SUPFAM" id="SSF103473">
    <property type="entry name" value="MFS general substrate transporter"/>
    <property type="match status" value="1"/>
</dbReference>
<sequence length="525" mass="56581">MQNNVTTTNAEYPTGFVRILIVGTCIVASLLDLIDSTVVNVSLRHIAGSIGASTTDVAWIITAYAISNVIIIPLSGMLAELFGTKNYFTVSIVVFTLASFMCGNSSELWELVLWRFIQGLGGGALMTQSQTILVASYPPEKLGIASVIYGIGIAAGPALGPTLGGFITDNYSWHWIFYINVPLGIIAATTSWLTIPNEKNYQRKEHIDWWGILFLSIGIGSLQYILEEGNSKNWFDSNIIIIFSLIAAIGLSAFVYTEMIQKNPAVNIRLLKHRNLAIGIMFNFIIGAILYIAVYTFPLMAQINLGWTATISGLSLMPGAILSTVGMIFSQKSIDRGVDPKLLIIGGFLCTFIFGTWMSFQSECSSYSGLFVPLLFRGLGIGLFMLPVIMMSIQGLKGADVGQGAGLGNMAKQLGGAVGIALIGSHISDAQAMYQAQLSSNINIYSNTATDAMQGVSHVLQSSGMSSGTADGICNTLLGSEVLRSSQLLSYLSSFRMLAAISLMSLLFIFFLKKRIKTSNNESND</sequence>
<dbReference type="InterPro" id="IPR004638">
    <property type="entry name" value="EmrB-like"/>
</dbReference>
<keyword evidence="7 8" id="KW-0472">Membrane</keyword>
<feature type="transmembrane region" description="Helical" evidence="8">
    <location>
        <begin position="414"/>
        <end position="434"/>
    </location>
</feature>
<comment type="similarity">
    <text evidence="2">Belongs to the major facilitator superfamily. EmrB family.</text>
</comment>
<name>A0ABM7NY28_9BACT</name>
<dbReference type="Pfam" id="PF07690">
    <property type="entry name" value="MFS_1"/>
    <property type="match status" value="1"/>
</dbReference>
<evidence type="ECO:0000256" key="2">
    <source>
        <dbReference type="ARBA" id="ARBA00008537"/>
    </source>
</evidence>
<keyword evidence="11" id="KW-1185">Reference proteome</keyword>
<evidence type="ECO:0000259" key="9">
    <source>
        <dbReference type="PROSITE" id="PS50850"/>
    </source>
</evidence>
<feature type="transmembrane region" description="Helical" evidence="8">
    <location>
        <begin position="488"/>
        <end position="512"/>
    </location>
</feature>
<feature type="transmembrane region" description="Helical" evidence="8">
    <location>
        <begin position="173"/>
        <end position="195"/>
    </location>
</feature>
<dbReference type="PANTHER" id="PTHR42718">
    <property type="entry name" value="MAJOR FACILITATOR SUPERFAMILY MULTIDRUG TRANSPORTER MFSC"/>
    <property type="match status" value="1"/>
</dbReference>
<dbReference type="InterPro" id="IPR011701">
    <property type="entry name" value="MFS"/>
</dbReference>
<protein>
    <submittedName>
        <fullName evidence="10">MFS transporter</fullName>
    </submittedName>
</protein>
<evidence type="ECO:0000256" key="6">
    <source>
        <dbReference type="ARBA" id="ARBA00022989"/>
    </source>
</evidence>
<dbReference type="Proteomes" id="UP001319045">
    <property type="component" value="Chromosome"/>
</dbReference>
<dbReference type="EMBL" id="AP024484">
    <property type="protein sequence ID" value="BCS85418.1"/>
    <property type="molecule type" value="Genomic_DNA"/>
</dbReference>
<evidence type="ECO:0000256" key="8">
    <source>
        <dbReference type="SAM" id="Phobius"/>
    </source>
</evidence>
<feature type="transmembrane region" description="Helical" evidence="8">
    <location>
        <begin position="238"/>
        <end position="256"/>
    </location>
</feature>
<dbReference type="NCBIfam" id="TIGR00711">
    <property type="entry name" value="efflux_EmrB"/>
    <property type="match status" value="1"/>
</dbReference>
<accession>A0ABM7NY28</accession>
<feature type="transmembrane region" description="Helical" evidence="8">
    <location>
        <begin position="207"/>
        <end position="226"/>
    </location>
</feature>
<dbReference type="Gene3D" id="1.20.1720.10">
    <property type="entry name" value="Multidrug resistance protein D"/>
    <property type="match status" value="1"/>
</dbReference>
<evidence type="ECO:0000256" key="1">
    <source>
        <dbReference type="ARBA" id="ARBA00004651"/>
    </source>
</evidence>
<feature type="transmembrane region" description="Helical" evidence="8">
    <location>
        <begin position="309"/>
        <end position="330"/>
    </location>
</feature>
<dbReference type="Gene3D" id="1.20.1250.20">
    <property type="entry name" value="MFS general substrate transporter like domains"/>
    <property type="match status" value="1"/>
</dbReference>